<dbReference type="Pfam" id="PF00908">
    <property type="entry name" value="dTDP_sugar_isom"/>
    <property type="match status" value="1"/>
</dbReference>
<accession>A0AAN0KCA7</accession>
<dbReference type="Proteomes" id="UP001431656">
    <property type="component" value="Chromosome"/>
</dbReference>
<dbReference type="GO" id="GO:0019305">
    <property type="term" value="P:dTDP-rhamnose biosynthetic process"/>
    <property type="evidence" value="ECO:0007669"/>
    <property type="project" value="TreeGrafter"/>
</dbReference>
<evidence type="ECO:0000313" key="3">
    <source>
        <dbReference type="EMBL" id="BEH02585.1"/>
    </source>
</evidence>
<feature type="site" description="Participates in a stacking interaction with the thymidine ring of dTDP-4-oxo-6-deoxyglucose" evidence="2">
    <location>
        <position position="26"/>
    </location>
</feature>
<evidence type="ECO:0000256" key="2">
    <source>
        <dbReference type="PIRSR" id="PIRSR600888-3"/>
    </source>
</evidence>
<dbReference type="EMBL" id="AP028056">
    <property type="protein sequence ID" value="BEH02585.1"/>
    <property type="molecule type" value="Genomic_DNA"/>
</dbReference>
<dbReference type="SUPFAM" id="SSF51182">
    <property type="entry name" value="RmlC-like cupins"/>
    <property type="match status" value="1"/>
</dbReference>
<sequence>MPRGVANGYQVLEPDTAYSYLVNEHWSPQARASYAYLNLADETVGIDWPIPLSEAILSDADLAHPRLAAVAPMQPRRTVIVGAGGQLGRALREALPGTSLRPGHWDRHHGAEVH</sequence>
<dbReference type="AlphaFoldDB" id="A0AAN0KCA7"/>
<dbReference type="Gene3D" id="2.60.120.10">
    <property type="entry name" value="Jelly Rolls"/>
    <property type="match status" value="1"/>
</dbReference>
<dbReference type="InterPro" id="IPR014710">
    <property type="entry name" value="RmlC-like_jellyroll"/>
</dbReference>
<dbReference type="InterPro" id="IPR011051">
    <property type="entry name" value="RmlC_Cupin_sf"/>
</dbReference>
<evidence type="ECO:0008006" key="5">
    <source>
        <dbReference type="Google" id="ProtNLM"/>
    </source>
</evidence>
<evidence type="ECO:0000256" key="1">
    <source>
        <dbReference type="ARBA" id="ARBA00010154"/>
    </source>
</evidence>
<dbReference type="InterPro" id="IPR000888">
    <property type="entry name" value="RmlC-like"/>
</dbReference>
<protein>
    <recommendedName>
        <fullName evidence="5">dTDP-4-dehydrorhamnose 3,5-epimerase</fullName>
    </recommendedName>
</protein>
<keyword evidence="4" id="KW-1185">Reference proteome</keyword>
<gene>
    <name evidence="3" type="ORF">brsh051_18660</name>
</gene>
<dbReference type="PANTHER" id="PTHR21047">
    <property type="entry name" value="DTDP-6-DEOXY-D-GLUCOSE-3,5 EPIMERASE"/>
    <property type="match status" value="1"/>
</dbReference>
<dbReference type="GO" id="GO:0008830">
    <property type="term" value="F:dTDP-4-dehydrorhamnose 3,5-epimerase activity"/>
    <property type="evidence" value="ECO:0007669"/>
    <property type="project" value="InterPro"/>
</dbReference>
<dbReference type="GO" id="GO:0000271">
    <property type="term" value="P:polysaccharide biosynthetic process"/>
    <property type="evidence" value="ECO:0007669"/>
    <property type="project" value="TreeGrafter"/>
</dbReference>
<comment type="similarity">
    <text evidence="1">Belongs to the dTDP-4-dehydrorhamnose 3,5-epimerase family.</text>
</comment>
<organism evidence="3 4">
    <name type="scientific">Brooklawnia propionicigenes</name>
    <dbReference type="NCBI Taxonomy" id="3041175"/>
    <lineage>
        <taxon>Bacteria</taxon>
        <taxon>Bacillati</taxon>
        <taxon>Actinomycetota</taxon>
        <taxon>Actinomycetes</taxon>
        <taxon>Propionibacteriales</taxon>
        <taxon>Propionibacteriaceae</taxon>
        <taxon>Brooklawnia</taxon>
    </lineage>
</organism>
<dbReference type="PANTHER" id="PTHR21047:SF2">
    <property type="entry name" value="THYMIDINE DIPHOSPHO-4-KETO-RHAMNOSE 3,5-EPIMERASE"/>
    <property type="match status" value="1"/>
</dbReference>
<proteinExistence type="inferred from homology"/>
<dbReference type="KEGG" id="broo:brsh051_18660"/>
<dbReference type="GO" id="GO:0005829">
    <property type="term" value="C:cytosol"/>
    <property type="evidence" value="ECO:0007669"/>
    <property type="project" value="TreeGrafter"/>
</dbReference>
<name>A0AAN0KCA7_9ACTN</name>
<reference evidence="3" key="1">
    <citation type="journal article" date="2024" name="Int. J. Syst. Evol. Microbiol.">
        <title>Brooklawnia propionicigenes sp. nov., a facultatively anaerobic, propionate-producing bacterium isolated from a methanogenic reactor treating waste from cattle farms.</title>
        <authorList>
            <person name="Akita Y."/>
            <person name="Ueki A."/>
            <person name="Tonouchi A."/>
            <person name="Sugawara Y."/>
            <person name="Honma S."/>
            <person name="Kaku N."/>
            <person name="Ueki K."/>
        </authorList>
    </citation>
    <scope>NUCLEOTIDE SEQUENCE</scope>
    <source>
        <strain evidence="3">SH051</strain>
    </source>
</reference>
<evidence type="ECO:0000313" key="4">
    <source>
        <dbReference type="Proteomes" id="UP001431656"/>
    </source>
</evidence>